<organism evidence="2 3">
    <name type="scientific">Richelia sinica FACHB-800</name>
    <dbReference type="NCBI Taxonomy" id="1357546"/>
    <lineage>
        <taxon>Bacteria</taxon>
        <taxon>Bacillati</taxon>
        <taxon>Cyanobacteriota</taxon>
        <taxon>Cyanophyceae</taxon>
        <taxon>Nostocales</taxon>
        <taxon>Nostocaceae</taxon>
        <taxon>Richelia</taxon>
    </lineage>
</organism>
<protein>
    <submittedName>
        <fullName evidence="2">Uncharacterized protein</fullName>
    </submittedName>
</protein>
<dbReference type="AlphaFoldDB" id="A0A975T644"/>
<keyword evidence="1" id="KW-0812">Transmembrane</keyword>
<evidence type="ECO:0000256" key="1">
    <source>
        <dbReference type="SAM" id="Phobius"/>
    </source>
</evidence>
<reference evidence="2" key="1">
    <citation type="submission" date="2017-04" db="EMBL/GenBank/DDBJ databases">
        <title>Genome deletions in a multicellular cyanobacterial endosymbiont for morphological adaptation in marine diatoms.</title>
        <authorList>
            <person name="Wang Y."/>
            <person name="Gao H."/>
            <person name="Li R."/>
            <person name="Xu X."/>
        </authorList>
    </citation>
    <scope>NUCLEOTIDE SEQUENCE</scope>
    <source>
        <strain evidence="2">FACHB 800</strain>
    </source>
</reference>
<gene>
    <name evidence="2" type="ORF">B6N60_01523</name>
</gene>
<accession>A0A975T644</accession>
<evidence type="ECO:0000313" key="3">
    <source>
        <dbReference type="Proteomes" id="UP000683511"/>
    </source>
</evidence>
<feature type="transmembrane region" description="Helical" evidence="1">
    <location>
        <begin position="90"/>
        <end position="109"/>
    </location>
</feature>
<dbReference type="RefSeq" id="WP_190601644.1">
    <property type="nucleotide sequence ID" value="NZ_CP021056.1"/>
</dbReference>
<name>A0A975T644_9NOST</name>
<keyword evidence="3" id="KW-1185">Reference proteome</keyword>
<keyword evidence="1" id="KW-1133">Transmembrane helix</keyword>
<dbReference type="KEGG" id="rsin:B6N60_01523"/>
<proteinExistence type="predicted"/>
<sequence>MKLKLLNVLTVGLVALALLTPGFIVFSVVWGNHIELVKAQNLTCEFNKINVNAQSLTPPSNQALASTTSSNHHFFPHLLTLVNQYKILTILQWLFIVTPIGIGVGIIGYDRYLVYRAAVLREQVEMLERMWQHSIEQ</sequence>
<dbReference type="EMBL" id="CP021056">
    <property type="protein sequence ID" value="QXE22837.1"/>
    <property type="molecule type" value="Genomic_DNA"/>
</dbReference>
<dbReference type="Proteomes" id="UP000683511">
    <property type="component" value="Chromosome"/>
</dbReference>
<keyword evidence="1" id="KW-0472">Membrane</keyword>
<evidence type="ECO:0000313" key="2">
    <source>
        <dbReference type="EMBL" id="QXE22837.1"/>
    </source>
</evidence>